<dbReference type="Proteomes" id="UP000199300">
    <property type="component" value="Unassembled WGS sequence"/>
</dbReference>
<dbReference type="CDD" id="cd04301">
    <property type="entry name" value="NAT_SF"/>
    <property type="match status" value="1"/>
</dbReference>
<dbReference type="PROSITE" id="PS51186">
    <property type="entry name" value="GNAT"/>
    <property type="match status" value="1"/>
</dbReference>
<dbReference type="PANTHER" id="PTHR43800">
    <property type="entry name" value="PEPTIDYL-LYSINE N-ACETYLTRANSFERASE YJAB"/>
    <property type="match status" value="1"/>
</dbReference>
<dbReference type="PANTHER" id="PTHR43800:SF1">
    <property type="entry name" value="PEPTIDYL-LYSINE N-ACETYLTRANSFERASE YJAB"/>
    <property type="match status" value="1"/>
</dbReference>
<keyword evidence="2" id="KW-0012">Acyltransferase</keyword>
<dbReference type="AlphaFoldDB" id="A0A1H8KLY7"/>
<proteinExistence type="predicted"/>
<dbReference type="SUPFAM" id="SSF55729">
    <property type="entry name" value="Acyl-CoA N-acyltransferases (Nat)"/>
    <property type="match status" value="1"/>
</dbReference>
<keyword evidence="5" id="KW-1185">Reference proteome</keyword>
<dbReference type="RefSeq" id="WP_091495683.1">
    <property type="nucleotide sequence ID" value="NZ_FODJ01000002.1"/>
</dbReference>
<evidence type="ECO:0000313" key="4">
    <source>
        <dbReference type="EMBL" id="SEN93827.1"/>
    </source>
</evidence>
<name>A0A1H8KLY7_9BACI</name>
<dbReference type="OrthoDB" id="9797826at2"/>
<feature type="domain" description="N-acetyltransferase" evidence="3">
    <location>
        <begin position="1"/>
        <end position="150"/>
    </location>
</feature>
<accession>A0A1H8KLY7</accession>
<keyword evidence="1" id="KW-0808">Transferase</keyword>
<keyword evidence="4" id="KW-0689">Ribosomal protein</keyword>
<dbReference type="EMBL" id="FODJ01000002">
    <property type="protein sequence ID" value="SEN93827.1"/>
    <property type="molecule type" value="Genomic_DNA"/>
</dbReference>
<gene>
    <name evidence="4" type="ORF">SAMN04488134_102333</name>
</gene>
<reference evidence="4 5" key="1">
    <citation type="submission" date="2016-10" db="EMBL/GenBank/DDBJ databases">
        <authorList>
            <person name="de Groot N.N."/>
        </authorList>
    </citation>
    <scope>NUCLEOTIDE SEQUENCE [LARGE SCALE GENOMIC DNA]</scope>
    <source>
        <strain evidence="4 5">CGMCC 1.10434</strain>
    </source>
</reference>
<dbReference type="InterPro" id="IPR016181">
    <property type="entry name" value="Acyl_CoA_acyltransferase"/>
</dbReference>
<sequence length="150" mass="17025">MTIRPYQEKDNDKIIKLADRFSAIPFMTHRNQEDMEQKQLELAKKAISSRSSDIFVAEENDNFLGYIELTEVSDYFTTDSVAYISAIAVTHAGEGKGIGKQLMEKADQWCLAKGCKYLALDVFTANEQAINFYNHLGYQAEIVKMVKSPK</sequence>
<organism evidence="4 5">
    <name type="scientific">Amphibacillus marinus</name>
    <dbReference type="NCBI Taxonomy" id="872970"/>
    <lineage>
        <taxon>Bacteria</taxon>
        <taxon>Bacillati</taxon>
        <taxon>Bacillota</taxon>
        <taxon>Bacilli</taxon>
        <taxon>Bacillales</taxon>
        <taxon>Bacillaceae</taxon>
        <taxon>Amphibacillus</taxon>
    </lineage>
</organism>
<keyword evidence="4" id="KW-0687">Ribonucleoprotein</keyword>
<evidence type="ECO:0000256" key="1">
    <source>
        <dbReference type="ARBA" id="ARBA00022679"/>
    </source>
</evidence>
<dbReference type="InterPro" id="IPR000182">
    <property type="entry name" value="GNAT_dom"/>
</dbReference>
<protein>
    <submittedName>
        <fullName evidence="4">Ribosomal protein S18 acetylase RimI</fullName>
    </submittedName>
</protein>
<evidence type="ECO:0000256" key="2">
    <source>
        <dbReference type="ARBA" id="ARBA00023315"/>
    </source>
</evidence>
<evidence type="ECO:0000259" key="3">
    <source>
        <dbReference type="PROSITE" id="PS51186"/>
    </source>
</evidence>
<dbReference type="GO" id="GO:0005840">
    <property type="term" value="C:ribosome"/>
    <property type="evidence" value="ECO:0007669"/>
    <property type="project" value="UniProtKB-KW"/>
</dbReference>
<dbReference type="GO" id="GO:0016747">
    <property type="term" value="F:acyltransferase activity, transferring groups other than amino-acyl groups"/>
    <property type="evidence" value="ECO:0007669"/>
    <property type="project" value="InterPro"/>
</dbReference>
<evidence type="ECO:0000313" key="5">
    <source>
        <dbReference type="Proteomes" id="UP000199300"/>
    </source>
</evidence>
<dbReference type="STRING" id="872970.SAMN04488134_102333"/>
<dbReference type="Pfam" id="PF00583">
    <property type="entry name" value="Acetyltransf_1"/>
    <property type="match status" value="1"/>
</dbReference>
<dbReference type="Gene3D" id="3.40.630.30">
    <property type="match status" value="1"/>
</dbReference>